<evidence type="ECO:0000313" key="2">
    <source>
        <dbReference type="EMBL" id="EOH75676.1"/>
    </source>
</evidence>
<sequence length="92" mass="9292">MAVKSNLGVAQQRASALKSAAGSLTGGGVPTSDAQTTVSGNKSAQNAVKSTINAVLKVTEAVNSASSNINSVAKNFEAIDQAGKELFTRKNL</sequence>
<proteinExistence type="predicted"/>
<accession>R2R504</accession>
<name>R2R504_9ENTE</name>
<dbReference type="Proteomes" id="UP000013783">
    <property type="component" value="Unassembled WGS sequence"/>
</dbReference>
<dbReference type="Proteomes" id="UP000014148">
    <property type="component" value="Unassembled WGS sequence"/>
</dbReference>
<protein>
    <submittedName>
        <fullName evidence="2">Type VII secretion effector</fullName>
    </submittedName>
</protein>
<dbReference type="EMBL" id="ASWA01000003">
    <property type="protein sequence ID" value="EOT67503.1"/>
    <property type="molecule type" value="Genomic_DNA"/>
</dbReference>
<dbReference type="RefSeq" id="WP_010741486.1">
    <property type="nucleotide sequence ID" value="NZ_KB946251.1"/>
</dbReference>
<evidence type="ECO:0000313" key="5">
    <source>
        <dbReference type="Proteomes" id="UP000014148"/>
    </source>
</evidence>
<dbReference type="OrthoDB" id="9926677at2"/>
<dbReference type="NCBIfam" id="TIGR04197">
    <property type="entry name" value="T7SS_SACOL2603"/>
    <property type="match status" value="1"/>
</dbReference>
<evidence type="ECO:0000313" key="3">
    <source>
        <dbReference type="EMBL" id="EOT67503.1"/>
    </source>
</evidence>
<organism evidence="2 4">
    <name type="scientific">Enterococcus malodoratus ATCC 43197</name>
    <dbReference type="NCBI Taxonomy" id="1158601"/>
    <lineage>
        <taxon>Bacteria</taxon>
        <taxon>Bacillati</taxon>
        <taxon>Bacillota</taxon>
        <taxon>Bacilli</taxon>
        <taxon>Lactobacillales</taxon>
        <taxon>Enterococcaceae</taxon>
        <taxon>Enterococcus</taxon>
    </lineage>
</organism>
<dbReference type="InterPro" id="IPR021477">
    <property type="entry name" value="TVIIS_effector_SACOL2603_fam"/>
</dbReference>
<evidence type="ECO:0000256" key="1">
    <source>
        <dbReference type="SAM" id="MobiDB-lite"/>
    </source>
</evidence>
<dbReference type="AlphaFoldDB" id="R2R504"/>
<dbReference type="STRING" id="71451.RV07_GL001332"/>
<gene>
    <name evidence="3" type="ORF">I585_03024</name>
    <name evidence="2" type="ORF">UAI_02685</name>
</gene>
<reference evidence="2 4" key="1">
    <citation type="submission" date="2013-02" db="EMBL/GenBank/DDBJ databases">
        <title>The Genome Sequence of Enterococcus malodoratus ATCC_43197.</title>
        <authorList>
            <consortium name="The Broad Institute Genome Sequencing Platform"/>
            <consortium name="The Broad Institute Genome Sequencing Center for Infectious Disease"/>
            <person name="Earl A.M."/>
            <person name="Gilmore M.S."/>
            <person name="Lebreton F."/>
            <person name="Walker B."/>
            <person name="Young S.K."/>
            <person name="Zeng Q."/>
            <person name="Gargeya S."/>
            <person name="Fitzgerald M."/>
            <person name="Haas B."/>
            <person name="Abouelleil A."/>
            <person name="Alvarado L."/>
            <person name="Arachchi H.M."/>
            <person name="Berlin A.M."/>
            <person name="Chapman S.B."/>
            <person name="Dewar J."/>
            <person name="Goldberg J."/>
            <person name="Griggs A."/>
            <person name="Gujja S."/>
            <person name="Hansen M."/>
            <person name="Howarth C."/>
            <person name="Imamovic A."/>
            <person name="Larimer J."/>
            <person name="McCowan C."/>
            <person name="Murphy C."/>
            <person name="Neiman D."/>
            <person name="Pearson M."/>
            <person name="Priest M."/>
            <person name="Roberts A."/>
            <person name="Saif S."/>
            <person name="Shea T."/>
            <person name="Sisk P."/>
            <person name="Sykes S."/>
            <person name="Wortman J."/>
            <person name="Nusbaum C."/>
            <person name="Birren B."/>
        </authorList>
    </citation>
    <scope>NUCLEOTIDE SEQUENCE [LARGE SCALE GENOMIC DNA]</scope>
    <source>
        <strain evidence="2 4">ATCC 43197</strain>
    </source>
</reference>
<comment type="caution">
    <text evidence="2">The sequence shown here is derived from an EMBL/GenBank/DDBJ whole genome shotgun (WGS) entry which is preliminary data.</text>
</comment>
<keyword evidence="5" id="KW-1185">Reference proteome</keyword>
<feature type="region of interest" description="Disordered" evidence="1">
    <location>
        <begin position="20"/>
        <end position="43"/>
    </location>
</feature>
<evidence type="ECO:0000313" key="4">
    <source>
        <dbReference type="Proteomes" id="UP000013783"/>
    </source>
</evidence>
<feature type="compositionally biased region" description="Polar residues" evidence="1">
    <location>
        <begin position="32"/>
        <end position="43"/>
    </location>
</feature>
<dbReference type="eggNOG" id="ENOG5032P96">
    <property type="taxonomic scope" value="Bacteria"/>
</dbReference>
<dbReference type="EMBL" id="AJAK01000019">
    <property type="protein sequence ID" value="EOH75676.1"/>
    <property type="molecule type" value="Genomic_DNA"/>
</dbReference>
<reference evidence="3 5" key="2">
    <citation type="submission" date="2013-03" db="EMBL/GenBank/DDBJ databases">
        <title>The Genome Sequence of Enterococcus malodoratus ATCC_43197 (PacBio/Illumina hybrid assembly).</title>
        <authorList>
            <consortium name="The Broad Institute Genomics Platform"/>
            <consortium name="The Broad Institute Genome Sequencing Center for Infectious Disease"/>
            <person name="Earl A."/>
            <person name="Russ C."/>
            <person name="Gilmore M."/>
            <person name="Surin D."/>
            <person name="Walker B."/>
            <person name="Young S."/>
            <person name="Zeng Q."/>
            <person name="Gargeya S."/>
            <person name="Fitzgerald M."/>
            <person name="Haas B."/>
            <person name="Abouelleil A."/>
            <person name="Allen A.W."/>
            <person name="Alvarado L."/>
            <person name="Arachchi H.M."/>
            <person name="Berlin A.M."/>
            <person name="Chapman S.B."/>
            <person name="Gainer-Dewar J."/>
            <person name="Goldberg J."/>
            <person name="Griggs A."/>
            <person name="Gujja S."/>
            <person name="Hansen M."/>
            <person name="Howarth C."/>
            <person name="Imamovic A."/>
            <person name="Ireland A."/>
            <person name="Larimer J."/>
            <person name="McCowan C."/>
            <person name="Murphy C."/>
            <person name="Pearson M."/>
            <person name="Poon T.W."/>
            <person name="Priest M."/>
            <person name="Roberts A."/>
            <person name="Saif S."/>
            <person name="Shea T."/>
            <person name="Sisk P."/>
            <person name="Sykes S."/>
            <person name="Wortman J."/>
            <person name="Nusbaum C."/>
            <person name="Birren B."/>
        </authorList>
    </citation>
    <scope>NUCLEOTIDE SEQUENCE [LARGE SCALE GENOMIC DNA]</scope>
    <source>
        <strain evidence="3 5">ATCC 43197</strain>
    </source>
</reference>
<dbReference type="PATRIC" id="fig|1158601.3.peg.2642"/>